<dbReference type="Proteomes" id="UP000028073">
    <property type="component" value="Unassembled WGS sequence"/>
</dbReference>
<proteinExistence type="predicted"/>
<protein>
    <recommendedName>
        <fullName evidence="3">Transposase</fullName>
    </recommendedName>
</protein>
<gene>
    <name evidence="1" type="ORF">GZ78_23285</name>
</gene>
<dbReference type="EMBL" id="JOKH01000006">
    <property type="protein sequence ID" value="KEQ16175.1"/>
    <property type="molecule type" value="Genomic_DNA"/>
</dbReference>
<name>A0A081NCK2_9GAMM</name>
<dbReference type="eggNOG" id="COG3335">
    <property type="taxonomic scope" value="Bacteria"/>
</dbReference>
<dbReference type="STRING" id="1137799.GZ78_23285"/>
<dbReference type="AlphaFoldDB" id="A0A081NCK2"/>
<comment type="caution">
    <text evidence="1">The sequence shown here is derived from an EMBL/GenBank/DDBJ whole genome shotgun (WGS) entry which is preliminary data.</text>
</comment>
<reference evidence="1 2" key="1">
    <citation type="submission" date="2014-06" db="EMBL/GenBank/DDBJ databases">
        <title>Whole Genome Sequences of Three Symbiotic Endozoicomonas Bacteria.</title>
        <authorList>
            <person name="Neave M.J."/>
            <person name="Apprill A."/>
            <person name="Voolstra C.R."/>
        </authorList>
    </citation>
    <scope>NUCLEOTIDE SEQUENCE [LARGE SCALE GENOMIC DNA]</scope>
    <source>
        <strain evidence="1 2">DSM 25634</strain>
    </source>
</reference>
<organism evidence="1 2">
    <name type="scientific">Endozoicomonas numazuensis</name>
    <dbReference type="NCBI Taxonomy" id="1137799"/>
    <lineage>
        <taxon>Bacteria</taxon>
        <taxon>Pseudomonadati</taxon>
        <taxon>Pseudomonadota</taxon>
        <taxon>Gammaproteobacteria</taxon>
        <taxon>Oceanospirillales</taxon>
        <taxon>Endozoicomonadaceae</taxon>
        <taxon>Endozoicomonas</taxon>
    </lineage>
</organism>
<evidence type="ECO:0000313" key="2">
    <source>
        <dbReference type="Proteomes" id="UP000028073"/>
    </source>
</evidence>
<evidence type="ECO:0008006" key="3">
    <source>
        <dbReference type="Google" id="ProtNLM"/>
    </source>
</evidence>
<keyword evidence="2" id="KW-1185">Reference proteome</keyword>
<accession>A0A081NCK2</accession>
<sequence length="65" mass="7624">MAEIELSILSRQCLSRRIPDQGILRTEVSAWASQRNSINSKMEWRFTTEDAWIKLAKLYPTIKLE</sequence>
<evidence type="ECO:0000313" key="1">
    <source>
        <dbReference type="EMBL" id="KEQ16175.1"/>
    </source>
</evidence>